<dbReference type="AlphaFoldDB" id="A0A1Y5Y596"/>
<protein>
    <recommendedName>
        <fullName evidence="3">DinB family protein</fullName>
    </recommendedName>
</protein>
<dbReference type="InterPro" id="IPR034660">
    <property type="entry name" value="DinB/YfiT-like"/>
</dbReference>
<sequence length="156" mass="17371">MITRGQYLFFMARALYGMAGIVEELGDDLANRKLPFPGANSPYAVLNHCLGAIEYWVGDVVAGRRVHRDRDAEFQASGQVGPLVARVRATVELLAKDVGNAYVRRSIGVPVPGLHDESDQGAALFHVYTDVVQHHGQMEIMRDAIIYENEKRENYV</sequence>
<keyword evidence="2" id="KW-1185">Reference proteome</keyword>
<evidence type="ECO:0000313" key="2">
    <source>
        <dbReference type="Proteomes" id="UP000192674"/>
    </source>
</evidence>
<dbReference type="Proteomes" id="UP000192674">
    <property type="component" value="Unassembled WGS sequence"/>
</dbReference>
<accession>A0A1Y5Y596</accession>
<dbReference type="EMBL" id="FWXV01000010">
    <property type="protein sequence ID" value="SMD24573.1"/>
    <property type="molecule type" value="Genomic_DNA"/>
</dbReference>
<dbReference type="Gene3D" id="1.20.120.450">
    <property type="entry name" value="dinb family like domain"/>
    <property type="match status" value="1"/>
</dbReference>
<gene>
    <name evidence="1" type="ORF">SAMN05661093_08658</name>
</gene>
<dbReference type="Pfam" id="PF04978">
    <property type="entry name" value="MST"/>
    <property type="match status" value="1"/>
</dbReference>
<organism evidence="1 2">
    <name type="scientific">Kibdelosporangium aridum</name>
    <dbReference type="NCBI Taxonomy" id="2030"/>
    <lineage>
        <taxon>Bacteria</taxon>
        <taxon>Bacillati</taxon>
        <taxon>Actinomycetota</taxon>
        <taxon>Actinomycetes</taxon>
        <taxon>Pseudonocardiales</taxon>
        <taxon>Pseudonocardiaceae</taxon>
        <taxon>Kibdelosporangium</taxon>
    </lineage>
</organism>
<dbReference type="SUPFAM" id="SSF109854">
    <property type="entry name" value="DinB/YfiT-like putative metalloenzymes"/>
    <property type="match status" value="1"/>
</dbReference>
<evidence type="ECO:0008006" key="3">
    <source>
        <dbReference type="Google" id="ProtNLM"/>
    </source>
</evidence>
<name>A0A1Y5Y596_KIBAR</name>
<dbReference type="RefSeq" id="WP_235039172.1">
    <property type="nucleotide sequence ID" value="NZ_FWXV01000010.1"/>
</dbReference>
<proteinExistence type="predicted"/>
<evidence type="ECO:0000313" key="1">
    <source>
        <dbReference type="EMBL" id="SMD24573.1"/>
    </source>
</evidence>
<dbReference type="InterPro" id="IPR007061">
    <property type="entry name" value="MST-like"/>
</dbReference>
<reference evidence="1 2" key="1">
    <citation type="submission" date="2017-04" db="EMBL/GenBank/DDBJ databases">
        <authorList>
            <person name="Afonso C.L."/>
            <person name="Miller P.J."/>
            <person name="Scott M.A."/>
            <person name="Spackman E."/>
            <person name="Goraichik I."/>
            <person name="Dimitrov K.M."/>
            <person name="Suarez D.L."/>
            <person name="Swayne D.E."/>
        </authorList>
    </citation>
    <scope>NUCLEOTIDE SEQUENCE [LARGE SCALE GENOMIC DNA]</scope>
    <source>
        <strain evidence="1 2">DSM 43828</strain>
    </source>
</reference>